<organism evidence="1 2">
    <name type="scientific">Paraglaciecola mesophila</name>
    <dbReference type="NCBI Taxonomy" id="197222"/>
    <lineage>
        <taxon>Bacteria</taxon>
        <taxon>Pseudomonadati</taxon>
        <taxon>Pseudomonadota</taxon>
        <taxon>Gammaproteobacteria</taxon>
        <taxon>Alteromonadales</taxon>
        <taxon>Alteromonadaceae</taxon>
        <taxon>Paraglaciecola</taxon>
    </lineage>
</organism>
<keyword evidence="2" id="KW-1185">Reference proteome</keyword>
<sequence length="186" mass="21091">MKNKISISNSEIMDLVSDGAMANPYAADGRLIPHLILDTHGDNSLLNLVKMHSDSPPGDVESRWASKRFSKKFIYLSLTFERPVEFKLAIEFETNKHSALIDGIIQSRAVYIQPGKTGDKLSHDVNAPKILVEIPAKTTFNNWDDILVKSVKKRLKKEGVSRKELSRVVSEYISTTREVWGRRLRK</sequence>
<proteinExistence type="predicted"/>
<accession>A0ABU9SSY5</accession>
<dbReference type="RefSeq" id="WP_342880980.1">
    <property type="nucleotide sequence ID" value="NZ_JBBMQS010000002.1"/>
</dbReference>
<dbReference type="Proteomes" id="UP001461163">
    <property type="component" value="Unassembled WGS sequence"/>
</dbReference>
<reference evidence="1 2" key="1">
    <citation type="submission" date="2024-03" db="EMBL/GenBank/DDBJ databases">
        <title>Community enrichment and isolation of bacterial strains for fucoidan degradation.</title>
        <authorList>
            <person name="Sichert A."/>
        </authorList>
    </citation>
    <scope>NUCLEOTIDE SEQUENCE [LARGE SCALE GENOMIC DNA]</scope>
    <source>
        <strain evidence="1 2">AS12</strain>
    </source>
</reference>
<evidence type="ECO:0000313" key="1">
    <source>
        <dbReference type="EMBL" id="MEM5496574.1"/>
    </source>
</evidence>
<evidence type="ECO:0000313" key="2">
    <source>
        <dbReference type="Proteomes" id="UP001461163"/>
    </source>
</evidence>
<protein>
    <submittedName>
        <fullName evidence="1">Uncharacterized protein</fullName>
    </submittedName>
</protein>
<gene>
    <name evidence="1" type="ORF">WNY77_04090</name>
</gene>
<comment type="caution">
    <text evidence="1">The sequence shown here is derived from an EMBL/GenBank/DDBJ whole genome shotgun (WGS) entry which is preliminary data.</text>
</comment>
<name>A0ABU9SSY5_9ALTE</name>
<dbReference type="EMBL" id="JBBMQS010000002">
    <property type="protein sequence ID" value="MEM5496574.1"/>
    <property type="molecule type" value="Genomic_DNA"/>
</dbReference>